<evidence type="ECO:0000313" key="2">
    <source>
        <dbReference type="EMBL" id="RFC54364.1"/>
    </source>
</evidence>
<name>A0A3E1EXU5_9FLAO</name>
<keyword evidence="3" id="KW-1185">Reference proteome</keyword>
<dbReference type="PANTHER" id="PTHR43798">
    <property type="entry name" value="MONOACYLGLYCEROL LIPASE"/>
    <property type="match status" value="1"/>
</dbReference>
<dbReference type="InterPro" id="IPR050266">
    <property type="entry name" value="AB_hydrolase_sf"/>
</dbReference>
<gene>
    <name evidence="2" type="ORF">DXU93_08020</name>
</gene>
<keyword evidence="2" id="KW-0378">Hydrolase</keyword>
<accession>A0A3E1EXU5</accession>
<dbReference type="PRINTS" id="PR00111">
    <property type="entry name" value="ABHYDROLASE"/>
</dbReference>
<dbReference type="AlphaFoldDB" id="A0A3E1EXU5"/>
<dbReference type="EMBL" id="QURB01000004">
    <property type="protein sequence ID" value="RFC54364.1"/>
    <property type="molecule type" value="Genomic_DNA"/>
</dbReference>
<dbReference type="SUPFAM" id="SSF53474">
    <property type="entry name" value="alpha/beta-Hydrolases"/>
    <property type="match status" value="1"/>
</dbReference>
<sequence length="255" mass="29273">MIKNQNILNYRIVGNGYPVVFLHGFLESNSMWKSLLPELEKIRAICIELPGHGESPLLSTPLQLETITDSVKSTIKSLNIEQFSIVGHSLGGYVALHLAEDKNLNIDRLTLLHSHPWADPKNKKRDRDRVAKIVEYNKLMFLNEAIPSLYYEPQFFETKINQLIEEANEMSEQAIIQTLIAMRDREEKVKVLEDWKDKISIIQGEFDSLIDAQKLEKLAEENGNEFNLIRSIGHMGHHENKIEVARLVNSFVSKI</sequence>
<organism evidence="2 3">
    <name type="scientific">Brumimicrobium aurantiacum</name>
    <dbReference type="NCBI Taxonomy" id="1737063"/>
    <lineage>
        <taxon>Bacteria</taxon>
        <taxon>Pseudomonadati</taxon>
        <taxon>Bacteroidota</taxon>
        <taxon>Flavobacteriia</taxon>
        <taxon>Flavobacteriales</taxon>
        <taxon>Crocinitomicaceae</taxon>
        <taxon>Brumimicrobium</taxon>
    </lineage>
</organism>
<proteinExistence type="predicted"/>
<evidence type="ECO:0000259" key="1">
    <source>
        <dbReference type="Pfam" id="PF00561"/>
    </source>
</evidence>
<dbReference type="InterPro" id="IPR029058">
    <property type="entry name" value="AB_hydrolase_fold"/>
</dbReference>
<evidence type="ECO:0000313" key="3">
    <source>
        <dbReference type="Proteomes" id="UP000257127"/>
    </source>
</evidence>
<dbReference type="Pfam" id="PF00561">
    <property type="entry name" value="Abhydrolase_1"/>
    <property type="match status" value="1"/>
</dbReference>
<dbReference type="Proteomes" id="UP000257127">
    <property type="component" value="Unassembled WGS sequence"/>
</dbReference>
<protein>
    <submittedName>
        <fullName evidence="2">Alpha/beta hydrolase</fullName>
    </submittedName>
</protein>
<dbReference type="RefSeq" id="WP_116880765.1">
    <property type="nucleotide sequence ID" value="NZ_QURB01000004.1"/>
</dbReference>
<feature type="domain" description="AB hydrolase-1" evidence="1">
    <location>
        <begin position="17"/>
        <end position="240"/>
    </location>
</feature>
<reference evidence="2 3" key="1">
    <citation type="submission" date="2018-08" db="EMBL/GenBank/DDBJ databases">
        <title>The draft genome squence of Brumimicrobium sp. N62.</title>
        <authorList>
            <person name="Du Z.-J."/>
            <person name="Luo H.-R."/>
        </authorList>
    </citation>
    <scope>NUCLEOTIDE SEQUENCE [LARGE SCALE GENOMIC DNA]</scope>
    <source>
        <strain evidence="2 3">N62</strain>
    </source>
</reference>
<dbReference type="Gene3D" id="3.40.50.1820">
    <property type="entry name" value="alpha/beta hydrolase"/>
    <property type="match status" value="1"/>
</dbReference>
<dbReference type="OrthoDB" id="252464at2"/>
<comment type="caution">
    <text evidence="2">The sequence shown here is derived from an EMBL/GenBank/DDBJ whole genome shotgun (WGS) entry which is preliminary data.</text>
</comment>
<dbReference type="GO" id="GO:0016787">
    <property type="term" value="F:hydrolase activity"/>
    <property type="evidence" value="ECO:0007669"/>
    <property type="project" value="UniProtKB-KW"/>
</dbReference>
<dbReference type="InterPro" id="IPR000073">
    <property type="entry name" value="AB_hydrolase_1"/>
</dbReference>